<feature type="domain" description="Fibrinogen C-terminal" evidence="2">
    <location>
        <begin position="142"/>
        <end position="192"/>
    </location>
</feature>
<feature type="signal peptide" evidence="1">
    <location>
        <begin position="1"/>
        <end position="22"/>
    </location>
</feature>
<evidence type="ECO:0000313" key="4">
    <source>
        <dbReference type="Proteomes" id="UP000067626"/>
    </source>
</evidence>
<dbReference type="InterPro" id="IPR036056">
    <property type="entry name" value="Fibrinogen-like_C"/>
</dbReference>
<dbReference type="PROSITE" id="PS51257">
    <property type="entry name" value="PROKAR_LIPOPROTEIN"/>
    <property type="match status" value="1"/>
</dbReference>
<dbReference type="Gene3D" id="3.90.215.10">
    <property type="entry name" value="Gamma Fibrinogen, chain A, domain 1"/>
    <property type="match status" value="1"/>
</dbReference>
<dbReference type="Proteomes" id="UP000067626">
    <property type="component" value="Chromosome"/>
</dbReference>
<sequence>MAPPTLRSLLLAGFVTSLLAVAAQGCGDGAVTSAVPCEGGLTRCGDGCVDPQGNPDHCGACGVACDDGEACIAGACAASVCTPGEAQLCYTGPEGTQGVGACKGGAQACDASGASYGACVGEVTPIEENCDTPEDDDCDGQVNEDCAYRRCTDLPAGTPSGVFLLDPDGSGPVEPFAAYCEMELEGGGWTLVASVADRSYFSDTSCYLACGNANQVGACNEERFKAADTAGDVESFTFADHKSDAYAVVPFREFLFVDSEGQYASYLISSAVQSNVSAWYPAGMKNWVPLQVEEHSTYSYPVAATNIPLEANNCGTLRLSFNVEDSDTPMGAGCHEIKKGPVWPKFENDGCYWDEAGISWVHDSFYKDNNSTYRLWLVR</sequence>
<dbReference type="RefSeq" id="WP_156338437.1">
    <property type="nucleotide sequence ID" value="NZ_CP012159.1"/>
</dbReference>
<evidence type="ECO:0000259" key="2">
    <source>
        <dbReference type="PROSITE" id="PS51406"/>
    </source>
</evidence>
<keyword evidence="4" id="KW-1185">Reference proteome</keyword>
<dbReference type="OrthoDB" id="5494230at2"/>
<reference evidence="3 4" key="1">
    <citation type="submission" date="2015-07" db="EMBL/GenBank/DDBJ databases">
        <title>Genome analysis of myxobacterium Chondromyces crocatus Cm c5 reveals a high potential for natural compound synthesis and the genetic basis for the loss of fruiting body formation.</title>
        <authorList>
            <person name="Zaburannyi N."/>
            <person name="Bunk B."/>
            <person name="Maier J."/>
            <person name="Overmann J."/>
            <person name="Mueller R."/>
        </authorList>
    </citation>
    <scope>NUCLEOTIDE SEQUENCE [LARGE SCALE GENOMIC DNA]</scope>
    <source>
        <strain evidence="3 4">Cm c5</strain>
    </source>
</reference>
<dbReference type="NCBIfam" id="NF040941">
    <property type="entry name" value="GGGWT_bact"/>
    <property type="match status" value="1"/>
</dbReference>
<keyword evidence="1" id="KW-0732">Signal</keyword>
<dbReference type="SUPFAM" id="SSF56496">
    <property type="entry name" value="Fibrinogen C-terminal domain-like"/>
    <property type="match status" value="1"/>
</dbReference>
<evidence type="ECO:0000313" key="3">
    <source>
        <dbReference type="EMBL" id="AKT38041.1"/>
    </source>
</evidence>
<accession>A0A0K1EAY2</accession>
<dbReference type="KEGG" id="ccro:CMC5_021820"/>
<dbReference type="InterPro" id="IPR014716">
    <property type="entry name" value="Fibrinogen_a/b/g_C_1"/>
</dbReference>
<dbReference type="PROSITE" id="PS51406">
    <property type="entry name" value="FIBRINOGEN_C_2"/>
    <property type="match status" value="1"/>
</dbReference>
<organism evidence="3 4">
    <name type="scientific">Chondromyces crocatus</name>
    <dbReference type="NCBI Taxonomy" id="52"/>
    <lineage>
        <taxon>Bacteria</taxon>
        <taxon>Pseudomonadati</taxon>
        <taxon>Myxococcota</taxon>
        <taxon>Polyangia</taxon>
        <taxon>Polyangiales</taxon>
        <taxon>Polyangiaceae</taxon>
        <taxon>Chondromyces</taxon>
    </lineage>
</organism>
<dbReference type="InterPro" id="IPR002181">
    <property type="entry name" value="Fibrinogen_a/b/g_C_dom"/>
</dbReference>
<name>A0A0K1EAY2_CHOCO</name>
<protein>
    <recommendedName>
        <fullName evidence="2">Fibrinogen C-terminal domain-containing protein</fullName>
    </recommendedName>
</protein>
<dbReference type="EMBL" id="CP012159">
    <property type="protein sequence ID" value="AKT38041.1"/>
    <property type="molecule type" value="Genomic_DNA"/>
</dbReference>
<dbReference type="AlphaFoldDB" id="A0A0K1EAY2"/>
<feature type="chain" id="PRO_5005459183" description="Fibrinogen C-terminal domain-containing protein" evidence="1">
    <location>
        <begin position="23"/>
        <end position="379"/>
    </location>
</feature>
<evidence type="ECO:0000256" key="1">
    <source>
        <dbReference type="SAM" id="SignalP"/>
    </source>
</evidence>
<gene>
    <name evidence="3" type="ORF">CMC5_021820</name>
</gene>
<proteinExistence type="predicted"/>